<dbReference type="InterPro" id="IPR029058">
    <property type="entry name" value="AB_hydrolase_fold"/>
</dbReference>
<accession>A0ABR6W3N0</accession>
<reference evidence="2 3" key="1">
    <citation type="submission" date="2019-06" db="EMBL/GenBank/DDBJ databases">
        <title>Spirosoma utsteinense sp. nov. isolated from Antarctic ice-free soils.</title>
        <authorList>
            <person name="Tahon G."/>
        </authorList>
    </citation>
    <scope>NUCLEOTIDE SEQUENCE [LARGE SCALE GENOMIC DNA]</scope>
    <source>
        <strain evidence="2 3">LMG 31447</strain>
    </source>
</reference>
<organism evidence="2 3">
    <name type="scientific">Spirosoma utsteinense</name>
    <dbReference type="NCBI Taxonomy" id="2585773"/>
    <lineage>
        <taxon>Bacteria</taxon>
        <taxon>Pseudomonadati</taxon>
        <taxon>Bacteroidota</taxon>
        <taxon>Cytophagia</taxon>
        <taxon>Cytophagales</taxon>
        <taxon>Cytophagaceae</taxon>
        <taxon>Spirosoma</taxon>
    </lineage>
</organism>
<dbReference type="SUPFAM" id="SSF53474">
    <property type="entry name" value="alpha/beta-Hydrolases"/>
    <property type="match status" value="1"/>
</dbReference>
<dbReference type="Gene3D" id="3.40.50.1820">
    <property type="entry name" value="alpha/beta hydrolase"/>
    <property type="match status" value="1"/>
</dbReference>
<sequence>MPNRIFLIHGYVEDPTIFDKLVPLLPPANYVRINLADEFGRWQPTGSVNVQRLAQYLTSHYTITKDDVVIGHSMGGWTAIHIKQLSGARAIQLASWTDQKKIRFPTDNLTILKLLLNTGITQSRTLTNFFKRQYPFDESRDLYIQLLEGTLHMTRLYLWQQLQTLFAKVPTLTVQPDLRIHSRADSIVAAPDEAFRDVPGDHFSLVFYPELVAEPIRSLLSKTLPVA</sequence>
<dbReference type="RefSeq" id="WP_186736996.1">
    <property type="nucleotide sequence ID" value="NZ_VFIA01000008.1"/>
</dbReference>
<comment type="caution">
    <text evidence="2">The sequence shown here is derived from an EMBL/GenBank/DDBJ whole genome shotgun (WGS) entry which is preliminary data.</text>
</comment>
<dbReference type="Proteomes" id="UP000700732">
    <property type="component" value="Unassembled WGS sequence"/>
</dbReference>
<evidence type="ECO:0000313" key="2">
    <source>
        <dbReference type="EMBL" id="MBC3791195.1"/>
    </source>
</evidence>
<gene>
    <name evidence="2" type="ORF">FH603_1694</name>
</gene>
<dbReference type="EMBL" id="VFIA01000008">
    <property type="protein sequence ID" value="MBC3791195.1"/>
    <property type="molecule type" value="Genomic_DNA"/>
</dbReference>
<dbReference type="Pfam" id="PF12697">
    <property type="entry name" value="Abhydrolase_6"/>
    <property type="match status" value="1"/>
</dbReference>
<keyword evidence="3" id="KW-1185">Reference proteome</keyword>
<evidence type="ECO:0000313" key="3">
    <source>
        <dbReference type="Proteomes" id="UP000700732"/>
    </source>
</evidence>
<dbReference type="InterPro" id="IPR000073">
    <property type="entry name" value="AB_hydrolase_1"/>
</dbReference>
<protein>
    <submittedName>
        <fullName evidence="2">Pimeloyl-ACP methyl ester carboxylesterase</fullName>
    </submittedName>
</protein>
<feature type="domain" description="AB hydrolase-1" evidence="1">
    <location>
        <begin position="5"/>
        <end position="174"/>
    </location>
</feature>
<proteinExistence type="predicted"/>
<evidence type="ECO:0000259" key="1">
    <source>
        <dbReference type="Pfam" id="PF12697"/>
    </source>
</evidence>
<name>A0ABR6W3N0_9BACT</name>